<dbReference type="AlphaFoldDB" id="A0A6N6W144"/>
<dbReference type="Proteomes" id="UP000463700">
    <property type="component" value="Unassembled WGS sequence"/>
</dbReference>
<dbReference type="Pfam" id="PF01609">
    <property type="entry name" value="DDE_Tnp_1"/>
    <property type="match status" value="1"/>
</dbReference>
<feature type="domain" description="Transposase IS4-like" evidence="1">
    <location>
        <begin position="75"/>
        <end position="163"/>
    </location>
</feature>
<dbReference type="GO" id="GO:0006313">
    <property type="term" value="P:DNA transposition"/>
    <property type="evidence" value="ECO:0007669"/>
    <property type="project" value="InterPro"/>
</dbReference>
<dbReference type="Pfam" id="PF13340">
    <property type="entry name" value="DUF4096"/>
    <property type="match status" value="1"/>
</dbReference>
<feature type="non-terminal residue" evidence="3">
    <location>
        <position position="168"/>
    </location>
</feature>
<comment type="caution">
    <text evidence="3">The sequence shown here is derived from an EMBL/GenBank/DDBJ whole genome shotgun (WGS) entry which is preliminary data.</text>
</comment>
<protein>
    <submittedName>
        <fullName evidence="3">IS5 family transposase</fullName>
    </submittedName>
</protein>
<evidence type="ECO:0000313" key="4">
    <source>
        <dbReference type="Proteomes" id="UP000463700"/>
    </source>
</evidence>
<organism evidence="3 4">
    <name type="scientific">Paraburkholderia madseniana</name>
    <dbReference type="NCBI Taxonomy" id="2599607"/>
    <lineage>
        <taxon>Bacteria</taxon>
        <taxon>Pseudomonadati</taxon>
        <taxon>Pseudomonadota</taxon>
        <taxon>Betaproteobacteria</taxon>
        <taxon>Burkholderiales</taxon>
        <taxon>Burkholderiaceae</taxon>
        <taxon>Paraburkholderia</taxon>
    </lineage>
</organism>
<sequence>MDVTAPQRKYELRDMFDALRWMARAGAPWRMLPNDFPPWELVYQQTQRWLQAGCFEHMVCDLRSVIRVAQGRQGQPSAVILDGRTIQSTCESGPRAGYDGYKRKRGSKVHIAVDTLGQLLAVHVTPANEQERAQVAELARQVQQVTGHTVKVAFADQGYTGKEPAQAA</sequence>
<dbReference type="InterPro" id="IPR002559">
    <property type="entry name" value="Transposase_11"/>
</dbReference>
<dbReference type="NCBIfam" id="NF033580">
    <property type="entry name" value="transpos_IS5_3"/>
    <property type="match status" value="1"/>
</dbReference>
<dbReference type="GO" id="GO:0003677">
    <property type="term" value="F:DNA binding"/>
    <property type="evidence" value="ECO:0007669"/>
    <property type="project" value="InterPro"/>
</dbReference>
<dbReference type="PANTHER" id="PTHR30007">
    <property type="entry name" value="PHP DOMAIN PROTEIN"/>
    <property type="match status" value="1"/>
</dbReference>
<evidence type="ECO:0000259" key="1">
    <source>
        <dbReference type="Pfam" id="PF01609"/>
    </source>
</evidence>
<gene>
    <name evidence="3" type="ORF">FSO04_46010</name>
</gene>
<reference evidence="3 4" key="1">
    <citation type="journal article" date="2020" name="Int. J. Syst. Evol. Microbiol.">
        <title>Paraburkholderia madseniana sp. nov., a phenolic acid-degrading bacterium isolated from acidic forest soil.</title>
        <authorList>
            <person name="Wilhelm R.C."/>
            <person name="Murphy S.J.L."/>
            <person name="Feriancek N.M."/>
            <person name="Karasz D.C."/>
            <person name="DeRito C.M."/>
            <person name="Newman J.D."/>
            <person name="Buckley D.H."/>
        </authorList>
    </citation>
    <scope>NUCLEOTIDE SEQUENCE [LARGE SCALE GENOMIC DNA]</scope>
    <source>
        <strain evidence="3 4">RP11</strain>
    </source>
</reference>
<accession>A0A6N6W144</accession>
<proteinExistence type="predicted"/>
<dbReference type="PANTHER" id="PTHR30007:SF0">
    <property type="entry name" value="TRANSPOSASE"/>
    <property type="match status" value="1"/>
</dbReference>
<dbReference type="InterPro" id="IPR025161">
    <property type="entry name" value="IS402-like_dom"/>
</dbReference>
<dbReference type="EMBL" id="VOSW01000320">
    <property type="protein sequence ID" value="KAE8753300.1"/>
    <property type="molecule type" value="Genomic_DNA"/>
</dbReference>
<evidence type="ECO:0000259" key="2">
    <source>
        <dbReference type="Pfam" id="PF13340"/>
    </source>
</evidence>
<evidence type="ECO:0000313" key="3">
    <source>
        <dbReference type="EMBL" id="KAE8753300.1"/>
    </source>
</evidence>
<feature type="domain" description="Insertion element IS402-like" evidence="2">
    <location>
        <begin position="6"/>
        <end position="58"/>
    </location>
</feature>
<dbReference type="GO" id="GO:0004803">
    <property type="term" value="F:transposase activity"/>
    <property type="evidence" value="ECO:0007669"/>
    <property type="project" value="InterPro"/>
</dbReference>
<dbReference type="OrthoDB" id="5524851at2"/>
<name>A0A6N6W144_9BURK</name>